<dbReference type="SMART" id="SM00249">
    <property type="entry name" value="PHD"/>
    <property type="match status" value="3"/>
</dbReference>
<sequence length="462" mass="53786">MITLPCHGHQLTLLRRSANFNCNACKLSGKGSSYLCYTCQFWIHKSCALSPTTIELDYHHHHRLNLNYKYVSSKFSDYKDRCNRCRKEIIDGSWAYRCEAQCKYFVHFECAISTLRGGGRKNGAEMKENGKDDLDINLIRLPLAGDSLDLVRYFVEHSNQEETKGETTIDHWTHDHQLILVDKHHNNEMKGDQKICNGCVQPISPPYYICEICNYFLHISCANLPKTLRLPGHPKHLVQCSQYSEFYKLFKCKACKSYSNGFYYKCGTCKFYLDVKCAFLPLTITHEADEHPLVETECVTHKCHACHYPSRGMRFRCDSCKFNLSYKCALLPHTIRHRWDKHPLNLFYKTINDHPDEFYCEYCEEEINPQCWLYHCGECDQSFHPRCVFNGYSNTKFGGIVEVDEHPHSLMFVQTAKRMSTCCRCGSAFKDCPSFECQVCYYAVCQRCLDKLHVKNSKGWGK</sequence>
<dbReference type="InterPro" id="IPR046349">
    <property type="entry name" value="C1-like_sf"/>
</dbReference>
<evidence type="ECO:0000256" key="3">
    <source>
        <dbReference type="ARBA" id="ARBA00022771"/>
    </source>
</evidence>
<dbReference type="Proteomes" id="UP001642360">
    <property type="component" value="Unassembled WGS sequence"/>
</dbReference>
<dbReference type="GO" id="GO:0008270">
    <property type="term" value="F:zinc ion binding"/>
    <property type="evidence" value="ECO:0007669"/>
    <property type="project" value="UniProtKB-KW"/>
</dbReference>
<reference evidence="6 7" key="1">
    <citation type="submission" date="2024-02" db="EMBL/GenBank/DDBJ databases">
        <authorList>
            <person name="Vignale AGUSTIN F."/>
            <person name="Sosa J E."/>
            <person name="Modenutti C."/>
        </authorList>
    </citation>
    <scope>NUCLEOTIDE SEQUENCE [LARGE SCALE GENOMIC DNA]</scope>
</reference>
<evidence type="ECO:0000259" key="5">
    <source>
        <dbReference type="PROSITE" id="PS00028"/>
    </source>
</evidence>
<organism evidence="6 7">
    <name type="scientific">Ilex paraguariensis</name>
    <name type="common">yerba mate</name>
    <dbReference type="NCBI Taxonomy" id="185542"/>
    <lineage>
        <taxon>Eukaryota</taxon>
        <taxon>Viridiplantae</taxon>
        <taxon>Streptophyta</taxon>
        <taxon>Embryophyta</taxon>
        <taxon>Tracheophyta</taxon>
        <taxon>Spermatophyta</taxon>
        <taxon>Magnoliopsida</taxon>
        <taxon>eudicotyledons</taxon>
        <taxon>Gunneridae</taxon>
        <taxon>Pentapetalae</taxon>
        <taxon>asterids</taxon>
        <taxon>campanulids</taxon>
        <taxon>Aquifoliales</taxon>
        <taxon>Aquifoliaceae</taxon>
        <taxon>Ilex</taxon>
    </lineage>
</organism>
<dbReference type="PANTHER" id="PTHR32410:SF216">
    <property type="entry name" value="PHORBOL-ESTER_DAG-TYPE DOMAIN-CONTAINING PROTEIN"/>
    <property type="match status" value="1"/>
</dbReference>
<evidence type="ECO:0000313" key="7">
    <source>
        <dbReference type="Proteomes" id="UP001642360"/>
    </source>
</evidence>
<dbReference type="PANTHER" id="PTHR32410">
    <property type="entry name" value="CYSTEINE/HISTIDINE-RICH C1 DOMAIN FAMILY PROTEIN"/>
    <property type="match status" value="1"/>
</dbReference>
<dbReference type="InterPro" id="IPR053192">
    <property type="entry name" value="Vacuole_Formation_Reg"/>
</dbReference>
<keyword evidence="3" id="KW-0863">Zinc-finger</keyword>
<accession>A0ABC8SN04</accession>
<keyword evidence="4" id="KW-0862">Zinc</keyword>
<evidence type="ECO:0000256" key="1">
    <source>
        <dbReference type="ARBA" id="ARBA00022723"/>
    </source>
</evidence>
<evidence type="ECO:0000313" key="6">
    <source>
        <dbReference type="EMBL" id="CAK9158510.1"/>
    </source>
</evidence>
<dbReference type="Pfam" id="PF03107">
    <property type="entry name" value="C1_2"/>
    <property type="match status" value="5"/>
</dbReference>
<dbReference type="SUPFAM" id="SSF57889">
    <property type="entry name" value="Cysteine-rich domain"/>
    <property type="match status" value="3"/>
</dbReference>
<keyword evidence="2" id="KW-0677">Repeat</keyword>
<name>A0ABC8SN04_9AQUA</name>
<evidence type="ECO:0000256" key="4">
    <source>
        <dbReference type="ARBA" id="ARBA00022833"/>
    </source>
</evidence>
<keyword evidence="7" id="KW-1185">Reference proteome</keyword>
<protein>
    <recommendedName>
        <fullName evidence="5">C2H2-type domain-containing protein</fullName>
    </recommendedName>
</protein>
<dbReference type="InterPro" id="IPR001965">
    <property type="entry name" value="Znf_PHD"/>
</dbReference>
<dbReference type="InterPro" id="IPR013087">
    <property type="entry name" value="Znf_C2H2_type"/>
</dbReference>
<keyword evidence="1" id="KW-0479">Metal-binding</keyword>
<dbReference type="EMBL" id="CAUOFW020003189">
    <property type="protein sequence ID" value="CAK9158510.1"/>
    <property type="molecule type" value="Genomic_DNA"/>
</dbReference>
<feature type="domain" description="C2H2-type" evidence="5">
    <location>
        <begin position="317"/>
        <end position="337"/>
    </location>
</feature>
<dbReference type="InterPro" id="IPR004146">
    <property type="entry name" value="DC1"/>
</dbReference>
<dbReference type="PROSITE" id="PS00028">
    <property type="entry name" value="ZINC_FINGER_C2H2_1"/>
    <property type="match status" value="1"/>
</dbReference>
<gene>
    <name evidence="6" type="ORF">ILEXP_LOCUS27154</name>
</gene>
<proteinExistence type="predicted"/>
<comment type="caution">
    <text evidence="6">The sequence shown here is derived from an EMBL/GenBank/DDBJ whole genome shotgun (WGS) entry which is preliminary data.</text>
</comment>
<dbReference type="AlphaFoldDB" id="A0ABC8SN04"/>
<evidence type="ECO:0000256" key="2">
    <source>
        <dbReference type="ARBA" id="ARBA00022737"/>
    </source>
</evidence>